<keyword evidence="1" id="KW-0812">Transmembrane</keyword>
<dbReference type="AlphaFoldDB" id="A0A0D1LBU2"/>
<keyword evidence="3" id="KW-1185">Reference proteome</keyword>
<sequence>MTPTMPDADGRTPPKRRVQKSVLGAAVAVCLIWAVYSAWAGRYVTAVVALGLAAWWFNALRTPFAMATAAAGCTYDANGTVLRPDQRLERAGRMTYVLGIPACAAMGLLGIYDMVQQGISPLHISDGDSPVEGIARLYKLVFGVCAFVLIPFWLSQRKNGMGWIRLNADGYQFLDGLKRGSGHWSDLAAVTDQLDGVEGRFTPLAFRSTDGKVTSIQSSAMYAGPDGRPLYELVRYYWQHPESRGELTNGQALERFTRYRGDAASSKGTS</sequence>
<protein>
    <submittedName>
        <fullName evidence="2">Uncharacterized protein</fullName>
    </submittedName>
</protein>
<dbReference type="STRING" id="280871.TL10_17350"/>
<evidence type="ECO:0000313" key="2">
    <source>
        <dbReference type="EMBL" id="KIU15662.1"/>
    </source>
</evidence>
<feature type="transmembrane region" description="Helical" evidence="1">
    <location>
        <begin position="96"/>
        <end position="115"/>
    </location>
</feature>
<comment type="caution">
    <text evidence="2">The sequence shown here is derived from an EMBL/GenBank/DDBJ whole genome shotgun (WGS) entry which is preliminary data.</text>
</comment>
<name>A0A0D1LBU2_9MYCO</name>
<dbReference type="EMBL" id="JXST01000024">
    <property type="protein sequence ID" value="KIU15662.1"/>
    <property type="molecule type" value="Genomic_DNA"/>
</dbReference>
<proteinExistence type="predicted"/>
<evidence type="ECO:0000256" key="1">
    <source>
        <dbReference type="SAM" id="Phobius"/>
    </source>
</evidence>
<gene>
    <name evidence="2" type="ORF">TL10_17350</name>
</gene>
<dbReference type="Proteomes" id="UP000032221">
    <property type="component" value="Unassembled WGS sequence"/>
</dbReference>
<accession>A0A0D1LBU2</accession>
<evidence type="ECO:0000313" key="3">
    <source>
        <dbReference type="Proteomes" id="UP000032221"/>
    </source>
</evidence>
<keyword evidence="1" id="KW-0472">Membrane</keyword>
<dbReference type="PATRIC" id="fig|280871.6.peg.3592"/>
<organism evidence="2 3">
    <name type="scientific">Mycolicibacterium llatzerense</name>
    <dbReference type="NCBI Taxonomy" id="280871"/>
    <lineage>
        <taxon>Bacteria</taxon>
        <taxon>Bacillati</taxon>
        <taxon>Actinomycetota</taxon>
        <taxon>Actinomycetes</taxon>
        <taxon>Mycobacteriales</taxon>
        <taxon>Mycobacteriaceae</taxon>
        <taxon>Mycolicibacterium</taxon>
    </lineage>
</organism>
<feature type="transmembrane region" description="Helical" evidence="1">
    <location>
        <begin position="21"/>
        <end position="37"/>
    </location>
</feature>
<reference evidence="2 3" key="1">
    <citation type="submission" date="2015-01" db="EMBL/GenBank/DDBJ databases">
        <title>Genome sequence of Mycobacterium llatzerense and Mycobacterium immunogenum recovered from brain abscess.</title>
        <authorList>
            <person name="Greninger A.L."/>
            <person name="Langelier C."/>
            <person name="Cunningham G."/>
            <person name="Chiu C.Y."/>
            <person name="Miller S."/>
        </authorList>
    </citation>
    <scope>NUCLEOTIDE SEQUENCE [LARGE SCALE GENOMIC DNA]</scope>
    <source>
        <strain evidence="2 3">CLUC14</strain>
    </source>
</reference>
<keyword evidence="1" id="KW-1133">Transmembrane helix</keyword>
<feature type="transmembrane region" description="Helical" evidence="1">
    <location>
        <begin position="135"/>
        <end position="155"/>
    </location>
</feature>